<feature type="transmembrane region" description="Helical" evidence="1">
    <location>
        <begin position="46"/>
        <end position="67"/>
    </location>
</feature>
<organism evidence="2 3">
    <name type="scientific">Leeuwenhoekiella blandensis (strain CECT 7118 / CCUG 51940 / KCTC 22103 / MED217)</name>
    <name type="common">Flavobacterium sp. (strain MED217)</name>
    <dbReference type="NCBI Taxonomy" id="398720"/>
    <lineage>
        <taxon>Bacteria</taxon>
        <taxon>Pseudomonadati</taxon>
        <taxon>Bacteroidota</taxon>
        <taxon>Flavobacteriia</taxon>
        <taxon>Flavobacteriales</taxon>
        <taxon>Flavobacteriaceae</taxon>
        <taxon>Leeuwenhoekiella</taxon>
    </lineage>
</organism>
<dbReference type="STRING" id="398720.MED217_15855"/>
<keyword evidence="1" id="KW-0472">Membrane</keyword>
<keyword evidence="1" id="KW-0812">Transmembrane</keyword>
<gene>
    <name evidence="2" type="ORF">MED217_15855</name>
</gene>
<evidence type="ECO:0000256" key="1">
    <source>
        <dbReference type="SAM" id="Phobius"/>
    </source>
</evidence>
<dbReference type="Proteomes" id="UP000001601">
    <property type="component" value="Unassembled WGS sequence"/>
</dbReference>
<keyword evidence="3" id="KW-1185">Reference proteome</keyword>
<name>A3XI63_LEEBM</name>
<dbReference type="EMBL" id="AANC01000001">
    <property type="protein sequence ID" value="EAQ51032.1"/>
    <property type="molecule type" value="Genomic_DNA"/>
</dbReference>
<dbReference type="RefSeq" id="WP_009781511.1">
    <property type="nucleotide sequence ID" value="NZ_CH672395.1"/>
</dbReference>
<dbReference type="AlphaFoldDB" id="A3XI63"/>
<dbReference type="OrthoDB" id="1247025at2"/>
<protein>
    <submittedName>
        <fullName evidence="2">Uncharacterized protein</fullName>
    </submittedName>
</protein>
<evidence type="ECO:0000313" key="2">
    <source>
        <dbReference type="EMBL" id="EAQ51032.1"/>
    </source>
</evidence>
<proteinExistence type="predicted"/>
<keyword evidence="1" id="KW-1133">Transmembrane helix</keyword>
<comment type="caution">
    <text evidence="2">The sequence shown here is derived from an EMBL/GenBank/DDBJ whole genome shotgun (WGS) entry which is preliminary data.</text>
</comment>
<evidence type="ECO:0000313" key="3">
    <source>
        <dbReference type="Proteomes" id="UP000001601"/>
    </source>
</evidence>
<reference evidence="2 3" key="1">
    <citation type="journal article" date="2007" name="Nature">
        <title>Light stimulates growth of proteorhodopsin-containing marine Flavobacteria.</title>
        <authorList>
            <person name="Gomez-Consarnau L."/>
            <person name="Gonzalez J.M."/>
            <person name="Coll-Llado M."/>
            <person name="Gourdon P."/>
            <person name="Pascher T."/>
            <person name="Neutze R."/>
            <person name="Pedros-Alio C."/>
            <person name="Pinhassi J."/>
        </authorList>
    </citation>
    <scope>NUCLEOTIDE SEQUENCE [LARGE SCALE GENOMIC DNA]</scope>
    <source>
        <strain evidence="2 3">MED217</strain>
    </source>
</reference>
<dbReference type="eggNOG" id="ENOG5032ZQI">
    <property type="taxonomic scope" value="Bacteria"/>
</dbReference>
<dbReference type="HOGENOM" id="CLU_1076429_0_0_10"/>
<sequence length="254" mass="29064">MAPIKFEDNIRARLEQREIKPSAEAWEKLEAALDQEAKPAKSRKGYGWVLIAASFIGILILAGRYVFQDEMDKNPVNQLVEIPVENKEEQKTEPVETLQQKQQEIVPQEETTVAVQEEKQVAEPEKQSLALPVLKKYENAVAVEESQEQPTDEKLDKTTQSQIDAEVNDLISKVQEQQNTGVAYSDAEIDKLLRDAQRDIISEKMFDRERNTISAEALLYEVEEELDPSFRDRIFEALKDGFMKAREAIVSRNN</sequence>
<accession>A3XI63</accession>